<dbReference type="Gene3D" id="3.30.1370.120">
    <property type="match status" value="1"/>
</dbReference>
<dbReference type="Proteomes" id="UP001203338">
    <property type="component" value="Unassembled WGS sequence"/>
</dbReference>
<keyword evidence="2 8" id="KW-0813">Transport</keyword>
<dbReference type="RefSeq" id="WP_249699833.1">
    <property type="nucleotide sequence ID" value="NZ_JAMFLX010000014.1"/>
</dbReference>
<keyword evidence="6" id="KW-0998">Cell outer membrane</keyword>
<dbReference type="InterPro" id="IPR021731">
    <property type="entry name" value="AMIN_dom"/>
</dbReference>
<dbReference type="InterPro" id="IPR038591">
    <property type="entry name" value="NolW-like_sf"/>
</dbReference>
<dbReference type="Pfam" id="PF03958">
    <property type="entry name" value="Secretin_N"/>
    <property type="match status" value="1"/>
</dbReference>
<evidence type="ECO:0000256" key="3">
    <source>
        <dbReference type="ARBA" id="ARBA00022729"/>
    </source>
</evidence>
<evidence type="ECO:0000259" key="9">
    <source>
        <dbReference type="SMART" id="SM00965"/>
    </source>
</evidence>
<dbReference type="InterPro" id="IPR013355">
    <property type="entry name" value="Pilus_4_PilQ"/>
</dbReference>
<dbReference type="Gene3D" id="3.30.1370.130">
    <property type="match status" value="1"/>
</dbReference>
<dbReference type="PANTHER" id="PTHR30604:SF1">
    <property type="entry name" value="DNA UTILIZATION PROTEIN HOFQ"/>
    <property type="match status" value="1"/>
</dbReference>
<evidence type="ECO:0000256" key="8">
    <source>
        <dbReference type="RuleBase" id="RU004004"/>
    </source>
</evidence>
<dbReference type="NCBIfam" id="TIGR02515">
    <property type="entry name" value="IV_pilus_PilQ"/>
    <property type="match status" value="1"/>
</dbReference>
<keyword evidence="11" id="KW-1185">Reference proteome</keyword>
<dbReference type="SMART" id="SM00965">
    <property type="entry name" value="STN"/>
    <property type="match status" value="1"/>
</dbReference>
<evidence type="ECO:0000256" key="7">
    <source>
        <dbReference type="RuleBase" id="RU004003"/>
    </source>
</evidence>
<gene>
    <name evidence="10" type="ORF">M3P05_11695</name>
</gene>
<evidence type="ECO:0000256" key="6">
    <source>
        <dbReference type="ARBA" id="ARBA00023237"/>
    </source>
</evidence>
<dbReference type="InterPro" id="IPR001775">
    <property type="entry name" value="GspD/PilQ"/>
</dbReference>
<dbReference type="EMBL" id="JAMFLX010000014">
    <property type="protein sequence ID" value="MCL6270587.1"/>
    <property type="molecule type" value="Genomic_DNA"/>
</dbReference>
<comment type="subcellular location">
    <subcellularLocation>
        <location evidence="8">Cell outer membrane</location>
    </subcellularLocation>
    <subcellularLocation>
        <location evidence="1">Membrane</location>
    </subcellularLocation>
</comment>
<dbReference type="Pfam" id="PF11741">
    <property type="entry name" value="AMIN"/>
    <property type="match status" value="1"/>
</dbReference>
<dbReference type="Pfam" id="PF07660">
    <property type="entry name" value="STN"/>
    <property type="match status" value="1"/>
</dbReference>
<evidence type="ECO:0000313" key="10">
    <source>
        <dbReference type="EMBL" id="MCL6270587.1"/>
    </source>
</evidence>
<dbReference type="Pfam" id="PF00263">
    <property type="entry name" value="Secretin"/>
    <property type="match status" value="1"/>
</dbReference>
<dbReference type="Gene3D" id="2.60.40.3470">
    <property type="match status" value="1"/>
</dbReference>
<sequence>MMIKGGFKKWMLALFGAALACLPGVLLAGELKHLDVSSLPGDRVEMTLTFDSPPPEIRSYAIEQPARISIDLPGTTSKVPKYNDVGFSNAQSITVIETRHRTRMIVNLDQPAGYTYHVDGNKLIILVGDGDLSQVAPADAKQDSNVPSSKDRKKAAEQEIVVVTGSGQMPGHLADGLTSIDFERGEGGEGNIVIGLTSKTVQMDLEEQGGRLRLTFPGISLPKELRNRLDVVDFATPVQFVDARIEDGNALVVIEPKGEYDYLAWQADEKMTISIKALTPREAEQKLREKQMYSGDRLSLNFQDIEVRDVLQILADFKDLNLVASDTVAGRVTLRLKSVPWDQALDIVLRSKGLGQRQENNILIVAPAVELAALEREQLESQQQIRELAPLYTELVQINYADAAEIAAVLLGGEGNRILSERGSVQVIERTNNLLVQETQVKLDEIRSLIEKVDIPVRQVLIEARIVNADTGFRKELGVKWGGYIQGGNKHKNGLPDPRVMVGGKGAQVTTTTSEQNGQTVLSRAYTYDQLFTDMSVSGSTSAAIALGFLTDSAVLNLELSALESDGGGEIVSQPKVITSDKQKAVIKSGKEIPYQEASSSGATTVSFKDAVLSLEVTPQITPDGRVIMDIKITNNDSTTSTSTGIPIIDTNEVETKVLIDDGQTIVLGGIFKNTTSKGVDKVPLLGDLPGIGRLFRKDTKRETKSEVLIFITPKILTESLALR</sequence>
<dbReference type="InterPro" id="IPR004846">
    <property type="entry name" value="T2SS/T3SS_dom"/>
</dbReference>
<organism evidence="10 11">
    <name type="scientific">Parendozoicomonas callyspongiae</name>
    <dbReference type="NCBI Taxonomy" id="2942213"/>
    <lineage>
        <taxon>Bacteria</taxon>
        <taxon>Pseudomonadati</taxon>
        <taxon>Pseudomonadota</taxon>
        <taxon>Gammaproteobacteria</taxon>
        <taxon>Oceanospirillales</taxon>
        <taxon>Endozoicomonadaceae</taxon>
        <taxon>Parendozoicomonas</taxon>
    </lineage>
</organism>
<comment type="caution">
    <text evidence="10">The sequence shown here is derived from an EMBL/GenBank/DDBJ whole genome shotgun (WGS) entry which is preliminary data.</text>
</comment>
<evidence type="ECO:0000256" key="4">
    <source>
        <dbReference type="ARBA" id="ARBA00022927"/>
    </source>
</evidence>
<keyword evidence="5" id="KW-0472">Membrane</keyword>
<name>A0ABT0PGT5_9GAMM</name>
<evidence type="ECO:0000256" key="1">
    <source>
        <dbReference type="ARBA" id="ARBA00004370"/>
    </source>
</evidence>
<dbReference type="PRINTS" id="PR00811">
    <property type="entry name" value="BCTERIALGSPD"/>
</dbReference>
<dbReference type="InterPro" id="IPR005644">
    <property type="entry name" value="NolW-like"/>
</dbReference>
<proteinExistence type="inferred from homology"/>
<dbReference type="InterPro" id="IPR011662">
    <property type="entry name" value="Secretin/TonB_short_N"/>
</dbReference>
<protein>
    <submittedName>
        <fullName evidence="10">Type IV pilus secretin PilQ</fullName>
    </submittedName>
</protein>
<keyword evidence="3" id="KW-0732">Signal</keyword>
<evidence type="ECO:0000256" key="5">
    <source>
        <dbReference type="ARBA" id="ARBA00023136"/>
    </source>
</evidence>
<dbReference type="PROSITE" id="PS51257">
    <property type="entry name" value="PROKAR_LIPOPROTEIN"/>
    <property type="match status" value="1"/>
</dbReference>
<accession>A0ABT0PGT5</accession>
<feature type="domain" description="Secretin/TonB short N-terminal" evidence="9">
    <location>
        <begin position="320"/>
        <end position="368"/>
    </location>
</feature>
<evidence type="ECO:0000256" key="2">
    <source>
        <dbReference type="ARBA" id="ARBA00022448"/>
    </source>
</evidence>
<dbReference type="InterPro" id="IPR051808">
    <property type="entry name" value="Type_IV_pilus_biogenesis"/>
</dbReference>
<dbReference type="PANTHER" id="PTHR30604">
    <property type="entry name" value="PROTEIN TRANSPORT PROTEIN HOFQ"/>
    <property type="match status" value="1"/>
</dbReference>
<keyword evidence="4" id="KW-0653">Protein transport</keyword>
<comment type="similarity">
    <text evidence="7">Belongs to the bacterial secretin family.</text>
</comment>
<evidence type="ECO:0000313" key="11">
    <source>
        <dbReference type="Proteomes" id="UP001203338"/>
    </source>
</evidence>
<reference evidence="10 11" key="1">
    <citation type="submission" date="2022-05" db="EMBL/GenBank/DDBJ databases">
        <authorList>
            <person name="Park J.-S."/>
        </authorList>
    </citation>
    <scope>NUCLEOTIDE SEQUENCE [LARGE SCALE GENOMIC DNA]</scope>
    <source>
        <strain evidence="10 11">2012CJ34-2</strain>
    </source>
</reference>